<dbReference type="InterPro" id="IPR029044">
    <property type="entry name" value="Nucleotide-diphossugar_trans"/>
</dbReference>
<dbReference type="RefSeq" id="WP_284722111.1">
    <property type="nucleotide sequence ID" value="NZ_BSND01000003.1"/>
</dbReference>
<proteinExistence type="predicted"/>
<organism evidence="2 3">
    <name type="scientific">Methylophaga thalassica</name>
    <dbReference type="NCBI Taxonomy" id="40223"/>
    <lineage>
        <taxon>Bacteria</taxon>
        <taxon>Pseudomonadati</taxon>
        <taxon>Pseudomonadota</taxon>
        <taxon>Gammaproteobacteria</taxon>
        <taxon>Thiotrichales</taxon>
        <taxon>Piscirickettsiaceae</taxon>
        <taxon>Methylophaga</taxon>
    </lineage>
</organism>
<dbReference type="InterPro" id="IPR001173">
    <property type="entry name" value="Glyco_trans_2-like"/>
</dbReference>
<dbReference type="EMBL" id="BSND01000003">
    <property type="protein sequence ID" value="GLP98284.1"/>
    <property type="molecule type" value="Genomic_DNA"/>
</dbReference>
<keyword evidence="3" id="KW-1185">Reference proteome</keyword>
<sequence>MSLTKINAMTVNESVLKVLVLLAAFNGDEWIEEQIHTILNQKNVELDVLISVDQSTDETYQTCTRLAKVYSNIQLLPYGERFGGAAANFFRLIREANFEKYDYIALADQDDSWLSDKLSDSIKVINQQGVDAFSSNVTAFWPSGKQVLVKKSFRQKQFDYFFEAAGPGCTYVLKTAVMNDFKTFMRRHEAIFKRLQLHDWTLYAFVRSHGYAWHIDEAPTMMYRQHASNQVGFNYGVKAILSRLRMIRDDWYAEQIQLYFLLFGKNVPNFKTNRLFLLKHFFQLRRRPRDACFLLVMLLFGLLKLEK</sequence>
<comment type="caution">
    <text evidence="2">The sequence shown here is derived from an EMBL/GenBank/DDBJ whole genome shotgun (WGS) entry which is preliminary data.</text>
</comment>
<evidence type="ECO:0000313" key="3">
    <source>
        <dbReference type="Proteomes" id="UP001161423"/>
    </source>
</evidence>
<name>A0ABQ5TRR0_9GAMM</name>
<accession>A0ABQ5TRR0</accession>
<dbReference type="SUPFAM" id="SSF53448">
    <property type="entry name" value="Nucleotide-diphospho-sugar transferases"/>
    <property type="match status" value="1"/>
</dbReference>
<evidence type="ECO:0000313" key="2">
    <source>
        <dbReference type="EMBL" id="GLP98284.1"/>
    </source>
</evidence>
<dbReference type="Proteomes" id="UP001161423">
    <property type="component" value="Unassembled WGS sequence"/>
</dbReference>
<dbReference type="Pfam" id="PF00535">
    <property type="entry name" value="Glycos_transf_2"/>
    <property type="match status" value="1"/>
</dbReference>
<evidence type="ECO:0000259" key="1">
    <source>
        <dbReference type="Pfam" id="PF00535"/>
    </source>
</evidence>
<keyword evidence="2" id="KW-0808">Transferase</keyword>
<reference evidence="2" key="1">
    <citation type="journal article" date="2014" name="Int. J. Syst. Evol. Microbiol.">
        <title>Complete genome of a new Firmicutes species belonging to the dominant human colonic microbiota ('Ruminococcus bicirculans') reveals two chromosomes and a selective capacity to utilize plant glucans.</title>
        <authorList>
            <consortium name="NISC Comparative Sequencing Program"/>
            <person name="Wegmann U."/>
            <person name="Louis P."/>
            <person name="Goesmann A."/>
            <person name="Henrissat B."/>
            <person name="Duncan S.H."/>
            <person name="Flint H.J."/>
        </authorList>
    </citation>
    <scope>NUCLEOTIDE SEQUENCE</scope>
    <source>
        <strain evidence="2">NBRC 102424</strain>
    </source>
</reference>
<dbReference type="GO" id="GO:0016740">
    <property type="term" value="F:transferase activity"/>
    <property type="evidence" value="ECO:0007669"/>
    <property type="project" value="UniProtKB-KW"/>
</dbReference>
<dbReference type="Gene3D" id="3.90.550.10">
    <property type="entry name" value="Spore Coat Polysaccharide Biosynthesis Protein SpsA, Chain A"/>
    <property type="match status" value="1"/>
</dbReference>
<protein>
    <submittedName>
        <fullName evidence="2">Glycosyl transferase</fullName>
    </submittedName>
</protein>
<reference evidence="2" key="2">
    <citation type="submission" date="2023-01" db="EMBL/GenBank/DDBJ databases">
        <title>Draft genome sequence of Methylophaga thalassica strain NBRC 102424.</title>
        <authorList>
            <person name="Sun Q."/>
            <person name="Mori K."/>
        </authorList>
    </citation>
    <scope>NUCLEOTIDE SEQUENCE</scope>
    <source>
        <strain evidence="2">NBRC 102424</strain>
    </source>
</reference>
<gene>
    <name evidence="2" type="ORF">GCM10007891_01380</name>
</gene>
<feature type="domain" description="Glycosyltransferase 2-like" evidence="1">
    <location>
        <begin position="20"/>
        <end position="139"/>
    </location>
</feature>